<evidence type="ECO:0000313" key="3">
    <source>
        <dbReference type="Proteomes" id="UP000546642"/>
    </source>
</evidence>
<keyword evidence="3" id="KW-1185">Reference proteome</keyword>
<sequence length="89" mass="9428">MDSDIDTRLHDHVALAEIELYAEVLSAVAAAEERLSVEEIDRVLGVRPAVLDDGPCAVLPAAPPVAPPHCAAPRPRRSQLPTGPGTCRN</sequence>
<protein>
    <submittedName>
        <fullName evidence="2">Uncharacterized protein</fullName>
    </submittedName>
</protein>
<accession>A0A7W9YL34</accession>
<gene>
    <name evidence="2" type="ORF">HNR23_004044</name>
</gene>
<dbReference type="AlphaFoldDB" id="A0A7W9YL34"/>
<evidence type="ECO:0000256" key="1">
    <source>
        <dbReference type="SAM" id="MobiDB-lite"/>
    </source>
</evidence>
<evidence type="ECO:0000313" key="2">
    <source>
        <dbReference type="EMBL" id="MBB6173984.1"/>
    </source>
</evidence>
<dbReference type="Proteomes" id="UP000546642">
    <property type="component" value="Unassembled WGS sequence"/>
</dbReference>
<proteinExistence type="predicted"/>
<dbReference type="RefSeq" id="WP_184077740.1">
    <property type="nucleotide sequence ID" value="NZ_JACHDS010000001.1"/>
</dbReference>
<dbReference type="EMBL" id="JACHDS010000001">
    <property type="protein sequence ID" value="MBB6173984.1"/>
    <property type="molecule type" value="Genomic_DNA"/>
</dbReference>
<organism evidence="2 3">
    <name type="scientific">Nocardiopsis mwathae</name>
    <dbReference type="NCBI Taxonomy" id="1472723"/>
    <lineage>
        <taxon>Bacteria</taxon>
        <taxon>Bacillati</taxon>
        <taxon>Actinomycetota</taxon>
        <taxon>Actinomycetes</taxon>
        <taxon>Streptosporangiales</taxon>
        <taxon>Nocardiopsidaceae</taxon>
        <taxon>Nocardiopsis</taxon>
    </lineage>
</organism>
<comment type="caution">
    <text evidence="2">The sequence shown here is derived from an EMBL/GenBank/DDBJ whole genome shotgun (WGS) entry which is preliminary data.</text>
</comment>
<feature type="region of interest" description="Disordered" evidence="1">
    <location>
        <begin position="65"/>
        <end position="89"/>
    </location>
</feature>
<name>A0A7W9YL34_9ACTN</name>
<reference evidence="2 3" key="1">
    <citation type="submission" date="2020-08" db="EMBL/GenBank/DDBJ databases">
        <title>Sequencing the genomes of 1000 actinobacteria strains.</title>
        <authorList>
            <person name="Klenk H.-P."/>
        </authorList>
    </citation>
    <scope>NUCLEOTIDE SEQUENCE [LARGE SCALE GENOMIC DNA]</scope>
    <source>
        <strain evidence="2 3">DSM 46659</strain>
    </source>
</reference>